<feature type="compositionally biased region" description="Low complexity" evidence="10">
    <location>
        <begin position="4798"/>
        <end position="4808"/>
    </location>
</feature>
<keyword evidence="4" id="KW-0677">Repeat</keyword>
<evidence type="ECO:0000259" key="11">
    <source>
        <dbReference type="PROSITE" id="PS51049"/>
    </source>
</evidence>
<dbReference type="CDD" id="cd00176">
    <property type="entry name" value="SPEC"/>
    <property type="match status" value="2"/>
</dbReference>
<keyword evidence="5" id="KW-1133">Transmembrane helix</keyword>
<feature type="compositionally biased region" description="Basic and acidic residues" evidence="10">
    <location>
        <begin position="54"/>
        <end position="63"/>
    </location>
</feature>
<comment type="similarity">
    <text evidence="2">Belongs to the nesprin family.</text>
</comment>
<organism evidence="12 13">
    <name type="scientific">Leptosia nina</name>
    <dbReference type="NCBI Taxonomy" id="320188"/>
    <lineage>
        <taxon>Eukaryota</taxon>
        <taxon>Metazoa</taxon>
        <taxon>Ecdysozoa</taxon>
        <taxon>Arthropoda</taxon>
        <taxon>Hexapoda</taxon>
        <taxon>Insecta</taxon>
        <taxon>Pterygota</taxon>
        <taxon>Neoptera</taxon>
        <taxon>Endopterygota</taxon>
        <taxon>Lepidoptera</taxon>
        <taxon>Glossata</taxon>
        <taxon>Ditrysia</taxon>
        <taxon>Papilionoidea</taxon>
        <taxon>Pieridae</taxon>
        <taxon>Pierinae</taxon>
        <taxon>Leptosia</taxon>
    </lineage>
</organism>
<feature type="region of interest" description="Disordered" evidence="10">
    <location>
        <begin position="2533"/>
        <end position="2567"/>
    </location>
</feature>
<protein>
    <recommendedName>
        <fullName evidence="11">KASH domain-containing protein</fullName>
    </recommendedName>
</protein>
<feature type="compositionally biased region" description="Polar residues" evidence="10">
    <location>
        <begin position="4217"/>
        <end position="4226"/>
    </location>
</feature>
<feature type="compositionally biased region" description="Basic and acidic residues" evidence="10">
    <location>
        <begin position="4178"/>
        <end position="4188"/>
    </location>
</feature>
<feature type="compositionally biased region" description="Basic residues" evidence="10">
    <location>
        <begin position="4284"/>
        <end position="4294"/>
    </location>
</feature>
<feature type="region of interest" description="Disordered" evidence="10">
    <location>
        <begin position="529"/>
        <end position="571"/>
    </location>
</feature>
<feature type="coiled-coil region" evidence="9">
    <location>
        <begin position="6644"/>
        <end position="6671"/>
    </location>
</feature>
<proteinExistence type="inferred from homology"/>
<feature type="region of interest" description="Disordered" evidence="10">
    <location>
        <begin position="2452"/>
        <end position="2485"/>
    </location>
</feature>
<evidence type="ECO:0000256" key="5">
    <source>
        <dbReference type="ARBA" id="ARBA00022989"/>
    </source>
</evidence>
<feature type="compositionally biased region" description="Polar residues" evidence="10">
    <location>
        <begin position="4342"/>
        <end position="4362"/>
    </location>
</feature>
<feature type="region of interest" description="Disordered" evidence="10">
    <location>
        <begin position="7107"/>
        <end position="7134"/>
    </location>
</feature>
<keyword evidence="9" id="KW-0175">Coiled coil</keyword>
<comment type="caution">
    <text evidence="12">The sequence shown here is derived from an EMBL/GenBank/DDBJ whole genome shotgun (WGS) entry which is preliminary data.</text>
</comment>
<name>A0AAV1IXF8_9NEOP</name>
<feature type="compositionally biased region" description="Basic and acidic residues" evidence="10">
    <location>
        <begin position="1198"/>
        <end position="1213"/>
    </location>
</feature>
<dbReference type="GO" id="GO:0034993">
    <property type="term" value="C:meiotic nuclear membrane microtubule tethering complex"/>
    <property type="evidence" value="ECO:0007669"/>
    <property type="project" value="TreeGrafter"/>
</dbReference>
<feature type="compositionally biased region" description="Basic residues" evidence="10">
    <location>
        <begin position="4189"/>
        <end position="4198"/>
    </location>
</feature>
<feature type="compositionally biased region" description="Basic and acidic residues" evidence="10">
    <location>
        <begin position="2073"/>
        <end position="2084"/>
    </location>
</feature>
<evidence type="ECO:0000256" key="3">
    <source>
        <dbReference type="ARBA" id="ARBA00022692"/>
    </source>
</evidence>
<feature type="coiled-coil region" evidence="9">
    <location>
        <begin position="6385"/>
        <end position="6412"/>
    </location>
</feature>
<feature type="region of interest" description="Disordered" evidence="10">
    <location>
        <begin position="2098"/>
        <end position="2127"/>
    </location>
</feature>
<feature type="coiled-coil region" evidence="9">
    <location>
        <begin position="2662"/>
        <end position="2710"/>
    </location>
</feature>
<dbReference type="GO" id="GO:0005737">
    <property type="term" value="C:cytoplasm"/>
    <property type="evidence" value="ECO:0007669"/>
    <property type="project" value="TreeGrafter"/>
</dbReference>
<feature type="topological domain" description="Cytoplasmic" evidence="8">
    <location>
        <begin position="1"/>
        <end position="7151"/>
    </location>
</feature>
<feature type="region of interest" description="Disordered" evidence="10">
    <location>
        <begin position="1186"/>
        <end position="1213"/>
    </location>
</feature>
<feature type="coiled-coil region" evidence="9">
    <location>
        <begin position="2755"/>
        <end position="2782"/>
    </location>
</feature>
<dbReference type="PANTHER" id="PTHR47535">
    <property type="entry name" value="MUSCLE-SPECIFIC PROTEIN 300 KDA, ISOFORM G"/>
    <property type="match status" value="1"/>
</dbReference>
<feature type="compositionally biased region" description="Basic residues" evidence="10">
    <location>
        <begin position="4328"/>
        <end position="4337"/>
    </location>
</feature>
<comment type="subcellular location">
    <subcellularLocation>
        <location evidence="1">Nucleus membrane</location>
    </subcellularLocation>
</comment>
<dbReference type="Proteomes" id="UP001497472">
    <property type="component" value="Unassembled WGS sequence"/>
</dbReference>
<dbReference type="InterPro" id="IPR018159">
    <property type="entry name" value="Spectrin/alpha-actinin"/>
</dbReference>
<feature type="compositionally biased region" description="Basic residues" evidence="10">
    <location>
        <begin position="550"/>
        <end position="560"/>
    </location>
</feature>
<gene>
    <name evidence="12" type="ORF">LNINA_LOCUS802</name>
</gene>
<evidence type="ECO:0000256" key="8">
    <source>
        <dbReference type="PROSITE-ProRule" id="PRU00385"/>
    </source>
</evidence>
<dbReference type="SMART" id="SM01249">
    <property type="entry name" value="KASH"/>
    <property type="match status" value="1"/>
</dbReference>
<dbReference type="PROSITE" id="PS51049">
    <property type="entry name" value="KASH"/>
    <property type="match status" value="1"/>
</dbReference>
<keyword evidence="6 8" id="KW-0472">Membrane</keyword>
<feature type="region of interest" description="Disordered" evidence="10">
    <location>
        <begin position="2296"/>
        <end position="2315"/>
    </location>
</feature>
<feature type="compositionally biased region" description="Polar residues" evidence="10">
    <location>
        <begin position="4855"/>
        <end position="4873"/>
    </location>
</feature>
<keyword evidence="3 8" id="KW-0812">Transmembrane</keyword>
<feature type="compositionally biased region" description="Basic residues" evidence="10">
    <location>
        <begin position="2109"/>
        <end position="2121"/>
    </location>
</feature>
<feature type="region of interest" description="Disordered" evidence="10">
    <location>
        <begin position="4730"/>
        <end position="4749"/>
    </location>
</feature>
<reference evidence="12 13" key="1">
    <citation type="submission" date="2023-11" db="EMBL/GenBank/DDBJ databases">
        <authorList>
            <person name="Okamura Y."/>
        </authorList>
    </citation>
    <scope>NUCLEOTIDE SEQUENCE [LARGE SCALE GENOMIC DNA]</scope>
</reference>
<dbReference type="InterPro" id="IPR052403">
    <property type="entry name" value="LINC-complex_assoc"/>
</dbReference>
<evidence type="ECO:0000256" key="7">
    <source>
        <dbReference type="ARBA" id="ARBA00023242"/>
    </source>
</evidence>
<feature type="compositionally biased region" description="Polar residues" evidence="10">
    <location>
        <begin position="4813"/>
        <end position="4829"/>
    </location>
</feature>
<evidence type="ECO:0000256" key="4">
    <source>
        <dbReference type="ARBA" id="ARBA00022737"/>
    </source>
</evidence>
<feature type="compositionally biased region" description="Basic residues" evidence="10">
    <location>
        <begin position="96"/>
        <end position="106"/>
    </location>
</feature>
<dbReference type="SUPFAM" id="SSF46966">
    <property type="entry name" value="Spectrin repeat"/>
    <property type="match status" value="4"/>
</dbReference>
<accession>A0AAV1IXF8</accession>
<dbReference type="Pfam" id="PF10541">
    <property type="entry name" value="KASH"/>
    <property type="match status" value="1"/>
</dbReference>
<feature type="compositionally biased region" description="Polar residues" evidence="10">
    <location>
        <begin position="4838"/>
        <end position="4847"/>
    </location>
</feature>
<feature type="region of interest" description="Disordered" evidence="10">
    <location>
        <begin position="1990"/>
        <end position="2084"/>
    </location>
</feature>
<sequence>MSVLTYQEVTRRIEELTRSIFELDPFYVMEDDPAVTLAMLVSTADRARLNRRPRSPERRETALRARSPATPAWLQPGTTYAEIVKGQNSRSSSINSRHHSAQRLTHRVHTPDHIESEIIEPVIKEITVESVSPEITYHSDSVLRQSSPNISDRMDYSETVQCHSSESDMYSDNVRYESVLDTQNYLSSEYQSLDTVSSNLILTEGTSIPPQARAINELQPPDDRARSLSPATKYRSQDLSYAEILALGLKKQPKTHIIMSLPKPQVAHVEMVKEITVEVEKAPQPIEQKTPPPKYRTERPERPQRSRSRDMPRQRRAPEKRATRAHDTQTFKKKRIAKKVMEVKEFDDAPEIISDEVSPYVEKRNDAKRDTNEIETIPVKNPEIISCLPESKNSSDIDEKSDEIIGDVAAKKQKKRQKQRRIKPNEDEIEKALKEIEQTTKQKKKKSKGLHEKAKGNVDITNITESPVSRLETSPHADYPLKITDSKMKCENIHSVKEKDEKVHSSFTKNILELNVSNVSNIESKKSIEQASVTNSKMNKTDNNNEDTKSKKKKKSKKNKTIPDTQSEVQTKIKPCRETDKKPEIDSLLRQHMDESNINAKTDAKESIITLDWNTLMEEEKNIAESPVSFGIEHISINNIPTQVATEVDILPERNENITDSKKIKPENILEPVSSTTLVEETREVSQTTTAETLKEVQEEKNQPSGQNDFEIKQGDLINFDYSQIEEIQKTASEVHILQERNNTKSLSQTQDYSLGGGKTNNNFSISKKADQNVQNIDSNIDDTIVVSTVESEQNNNYKLSSPQTSKEVIDVVQEVQTYEPKEVDTHTIYLITHEEKKLPPIRTVKVFTSKEGTSNKATIMLDGTQDKMESCQNEDNAQINVEEQKALDQNISKAFNLNEIIKIDDATNTKSKDTTLNEIKTEVALVKKAECGIDLPEKQVDQSDNFELEEVIFGSVQDRKKPLSEMFESSIPYQALRDEVKTYSMDLDFNTLEYNFYKQIIKTKTEDKTIEASPSNILISQSNFKPIDDERTCKEIDFCQLNTIVKENSGVINDGVGTSTNSKNCVTMYDKSYNYQDIDDSESLLATLATQKLEKQDVMSNTDEPSNRGNLTSCISYGSSDDNKSSINTENGKDSQRHLVGNLLQCEIPKQCYYDMQDAEKLLAFAIEKSLIDGKNKKQDNVHINESKRAHISPLKSFEKPQNSDEKQNKEEYSFEQATYDRYEINQAEKQLAILKTQNLNTELDNINMNTIENTDKPKDMNKNIQKDDFDVLYYSYSDLSDAEKLLGKISLNAPREAVDNSAVANECKAKLNNTIQTVTAEPEKINNCEILMFDLSPYSYYDIMDAEMRLAKLLTQKQNDQCISETTPSPSAADRKTNPNKVVKDEVITETELCNDDIENDIAMPVIETDFEPTKESKTDFSEMILEQEIYVNKGAICDGKDFKDKHDKAELNDVSSIDRMETSLVNMVFGNIENMHVPLTKPTDQADTEMSSKEVDEFLFVDIIKDNNEDVVDFKVCVSLQDSSDLMKFDNNKAKHIPIKESSLDIVENTIKVIHNTIQENSLQASLQLPAEECKEITTSKKPITLSTTESTDSTNTSVVDRSLITEIVSKMDYDKIPSDVDEDFEIISTQLSELQEPEIIDFNKPHPISAELEFKPQIISIDAHQLLQSDTSGSMDTEQCTDLDKLNMEYEIISPHSATDSTRVEKSPIHSLHDLLPEIDSIPEFKPSYPNPIPFFSKLSADAPEFTPSYMYKSIQPELVPETIVESKEQCSNLSFKNIDCTVAKDEGETCSMLLKGKKEDLPDEDFKGYITDSVPTKRIEIKRDSKQNQEIVLTEKLEPTCDFEKTKDDILTSLSSTENAYPLIIDDNKSYADVVADSLLPEAKNTEYPDSFESIAIHQSKSCEEVFEKHPNVILAKEEANNSWAKIAATKCPSNVHAEKIEQQSPPRASQIAHKAPVILVDEAGAEYHKVQKEVDAEGFITVERSRRSRSKSRDVRSTSVPKMQQNVTTRDKSENRFDALCGTLKADDVDSNPSVHSEEEQQGSKPKQRKSRSSKSKDKSVQVTKVVETKKKEDKSKECTILSSEYESANLSVTISQPEKESKKKPKKKKKNKKSANKEEDITCDESPVVEVMPDSLIESQIDDTTISSSDLIKTSVSTPDSMHTPVKDRFYSDAQFWKVDATQVTDIDNLSETLMIELDVEQKSHCATNAEKQITPTEPITVKEEKSEVSSQQEQAPKEFNISEELSLECKMADLQREIEEMLLPENDNSVISDITPKELIDSNASLDEQDEISDNMSPSLASPEPDDYQQLPTMHLESKPIIETTSSKPIEELLLENPEINDSLSINNLLNTNTLNHLKTDTFWIEKSVIDDAETRMIKQILITKDKSNSDLIVNETDTVKLEQNLMNDSSFWPEKYLYHDAECHYFQQKQIKLEPLPITDMLLTKDDNDKDRDPGSGSGHSSDVEEKDPLGSCGSPFDSNYMSMDLPGGICSWKDQTSYLSVETPTDSLLESVSEDLSRIGFDISEDSLTTPTLEPVASPRPPQEQSTEAGPRTTKDELSNDIESLLEDVKIVQANLTDLPNESLEAMEQGLKEGISILVKCEEAAAILEQKVMEYRHEQDVQNLLKDLVVMKARIAKLLIQARQGLITIQVSKDAKKEIAEQNMIIEEQKQKITKLDRWLETINNELKESTQQSEVLNEDNILRYIEIYERYIREYEEYKIILKSISLAITEDSSHVKEKINITKKTLEETKNLVINEIERLREILMQLRSAPEVIEEDISQTDRTIDSTSMPEEIVTPRDTNAEAKSDKKVIIEEPFLQDNTVTQVQTELQEPEAKIKTSATIETQTGQSLMSDKLSVSDKSVICQPDPISTHDVSITCAPPKDIDVQTSEPVSQDKEILENILIKKTISDGHETIEIESKPVIRAFKADEKSLVVGADYEDTNVQRDSTLNIIHSLPQSFETVMVEPDETTTEVVVDADGTKRIIVKKVRKTLVTRQKIIHSQQRNTEILSTEEIPQEQTFSQITLTGDKGLSTSILDEGVTQNVQYQLYGGEVLSQLPSGEVTIQEFTSKPDMIISLEKGMKPDDILQLAEGEIKPHIETSSSSITAVVQQVTKRIIRTRRRIIRKVVIIDGKEHVTEEVIDEPENIEVSEEQIPRVSINVRDDGYIVGTSEPGDDNDKDNDTHSFSGDQKKPPGLTEQHIDTSIKTTETVPETNYSAIDNDDSKKTSNQLDNINIVQESIQNENLLHDQKLRDTDSKLDSVDVLDSNKTNLVQIEEELLPGLEHSAMEMSFMNTSSVMKQVTRRITKSRKRIIKHITIINGKEHVTEEVIEEPDDVETIEEEPTISYSLKEQGSKRVRSIKRVKVIDGKEHVTEEIIEDSGDENEPTTVITPEFDNDDKSGQIDIPDISEGIVSHPADDFDSEIQKESSEAAISMFDHKRDITQNVGDIALNLDSHEMQSDTYLQAGHITEQNIANYKQNIPIESQHLLKSEKEATQKLSPNDESKITINKELSKESFSEQETNICKTTENLEIEGKNSHIQIPVLQTKMLEEQLIKRGNLDKHISEVTKSLLESEIDHGTLSYSSKSHIPQVEEIDTHVAETESSAKIIEDAIVSQPKPEEMKVANLEKVNFEEHKDLLPSTGKEHKDSEIAKEPCTENITADDENYIKSQIIRKRRKVIKRTQIVDGREHVTEEVIEEPDDVITIDEIPETAHVLQEEGLRTKRIKVIRQVQVVDGKQHVTEQVIEEPTDDYTSDSTVTADINLTLSKPAFGVTVDWEPFSKIAEQQSVPIETKDADHLKNESKIVQVAEETDTDFKNRTDTLSSTKTNLSGYELKIKSEVNVSQADEVVSTVEDSNKANIGPVGHREKEIVFSDSASKQGKDVKTFVDQLLIDEHQTPNVESLETKTTASQNTNQDLENIIKANTLTDNVSIKEKVEQYLPGETSIKDAPFDKKRPDQLEYIEAYSNLQIRSIDDAVIPKTIDTMPEKIISQDETDKITSLLDPCQASVDKPRVESILSFTDRNTPKNSEASNILRLESQDENACYLEYTSPSSQGFIDSTHVFLQSERMKNYDDSKNYNQEKLTQTETHDAKPIKTSEKVDITMSITKPFEQADTRPMMAINMAVEKYDSQEPFLVKKDIDVQLPSDVKISHETSTAQDHTVKENVEENKQKKKKTKRKARDSPSEALDSESNLESDKSVLNTESSSLGHYVELPPSTPVESPKPTLQDDQPTQLESSLDSENVKSESLGYKAENASMEPSTSPEKKKKHKKRKSHRMSEDTLYPIETPPEDDIVVSSSPAISEEPAKDKKIKGKKSKKKIETLTDTDTIKTPSASGQEVTITSPKEESYHTLSETSDISTVKVIEECVGSSPDSIKEVITTTVTYPVPVVEEIPTQEYSVQTSPDLSEVKPTLESPDKVDTIDVVLQTSPTPVSEIIVQTTPIEDRDVDTQTNDDVKCVDKVEVLDLQVQTSRTASPEEKTNLEATTQVVPTDISLPDEKSSQTTPSIEQVSVVVLETDSKEIQTSPILKASVDEKSTEIIMEVTDSNVQTIAQENTDQETNTSPVQEIQSSDMSIQTLEIPAVNKFTQSEEEYSIEEKKPITVEEKATASEVINTTDTSQQTSPRIVEEEAARIKTPAKKITVVDTMQQTTPREEINEETDIRPQAPVEIKNITVETAQQTTPRELLHEKTPLNPIQLETRVDTVDIFQQTSPRSHTDDSISTSTDEPFEVHLRAQISIPRATNDFLENERQTTNSPLTLASDKQKLRKRKRRKPESPLKSPESLSDPINAELSLSVTPTSDDLSSKDSYSIDEGISQYPTFTSATSREPIATQARPTYSDVVQRSKSKSPSPNKIVLAPKTDRARLLNSLEKRTLATYAPQKDSEDAMTVALVEPAVEKSYDVFVRNKLADVKTAVQSKDPQIIEKTVIIVIETISIWLEEMKYKIHNAISTGVTVPEEANRIKDLERHIEHLREIIYVTEVHEEIVTLIETLTRQMNAVSHLGNESISKVRESEEDWRKFLNEIESLSKSVDKIKTRLEDLILLESPTSQELEELDKIENDNNDNLKHLTKMFKVYRSLAEANPKRECPTKLYLCDDDTRQIENAINVERDRLLQLGSLAEEYEQTLQDFGQITEVAEALLDGKIIVSNLDHLHEEIQKHRKFFVNLSHCRAILESLEDNLDNETRAKYASLHHSLHDRATAIIDRAAGRAQQMTLAASRWSMLDQGMKEELQWLRVAEQRIPDLTNVTSMDHEQYINLYQSLSLDVSHHYAKMLRLLSITEGLQNLIVCPGLDSECSVALETLLKHQENIDVSLIRLTDFKENWFTYDHLVNRIEGWIKLANREIEQITPENITTTSNLRRFWELKAQHEVHNNLKNECSVQFEKALEILPISDEMVQRQFFCKIEDKWRDLSGKIGSLHASAIQSISDRDVTSTEKLNLLEDELRELRGALEGLKGVIKSEDELNLYIERLQVMTSRIDRIQNELGRLSLLPTAESERLGALLSQSGILDDQIAEELERSMLLKEKIVQVQAGIGRVQKSQRRARLTLEECGAAERLGSDVVERASQNCEKLLEDLASQWKDILALRQALHTLPISLRVCVSPTSIEREISALQETHAELEAACNDLSVRLRSKLQLWRRFERQLELVQGAVREADYMVELLTVQGQVDYDRLLKATERLETLSESLSRRSGELVGELRETATPLEASTEPSVAAKLKRQLDDAAAAYEHTCANLTQLCDKYHKAVDLWSRYRDAAAAVRAFTESQEGRLHALRPDDAPATAHACLEQEARVAELRSLAARVAAETGSRALQADADALAKRLQLVAGAVQALADLGEARQSARAKAQHAKEMFCDMRQDLTPVHEDGEIVEDKLIALRDNLIALGKSEADIAPAKAELPDIDRDVSDEHSIVRILELWQAMFRDTFLHYHRLSTALVRSGDAATAFKLWHEYLLDLQSFLSGSVPADYENLTEHRRLCRVHRNLLASQRSVLINENRDTNNRDLADKFDTLTNLHNETLAKIVERHDEVSARIAAWDDYREIYTELLRWLKELEREKEKLQLRYVHIKRINKTLTQVQNLSDRLPEGRKFSEKLFSNLKKVLVFTEDTYGASVRMEYAGIVKRVDNLQASLDTWRDFLTRILGLIGEYESLTGDLQKLYSKTQNEVMSYSDEERLSRPQLKKAIDRFTDLRTKIDRTETQIEALSVIQEQLKECLSPQDIRIVNQKVWQLRQQRADLEHQLSIIIHRLQERIEIYTMFDSRLSRFSEWLKMVESRFESTTSCESVALDPHDLIKRINSDIQADSAMKEREFEWLTETGMTLVELSKKDEKSFSKNTCKQLKDIQDRWHTLQESRRNKIAVISDLLKTISQLEERLTEIRTKLHGIESKLSAPVILEELTIKAVDSQYHSRDDIHKEIEKESEEVGNTLNLCEFVTNDPHMLKDNVDLRNLRTGVDIVEKKWKNICEMSEQRKSALTEIRKSAELANSLLPKVEKKLDALEKRVEKIEARKHRGESEDEAVSKAIIEDLDNLKKDINRLKDAYSRIVSARGIEVRGNGADDAARLRAAVRRWQQLRVRVDAAGADAHRQFVAAHGKAVVALAEADVRLTRALHLSPTPTDKEAILRELEDVEREVQECECNVKDADRLATAVMSVPGVPDMVAEYRALYTDVRMRLDIARAEVVGDVDTAVQVDTLRWETDAALQVDTLTSKETYRVELASAVKEASEALESLRTALLHEVRENAPSEELANAAKEIAKAGTKPSQTLELAKHLSELLLTECDATENEAMLKEVESLSLRYEDLLNQAKKRELQINNLRLPHSASYALTCEHESGRLTCPLCSDRNWKQLDNDLWRLEQWLQFAEATHEARNEPPEQYDVLEDTIQDHREFLLDLDSHKALVVSLNVVGSHVARHARDTQAADRVRERLADANRRWDEACARAADWQTKLQRALVHNREFHDIVVELVSQLGNAERLVRSREPLRLSRPANELRSEFRRFSELRDELSRAEPRVLALRDAAQLLQGNDAQDVCRRLGELRLRLQSLRKLSAVYALKLGAALANQPSATGSALAAAAATLAPQLMQEEEEPSFTLPPLTDDDVPASDETEERSLSGVQRGLRFVCRVARASLPFQALLLLLLGAAALAPHTQTDCRATPSLQPVLRYPDGPPPI</sequence>
<feature type="compositionally biased region" description="Polar residues" evidence="10">
    <location>
        <begin position="4246"/>
        <end position="4259"/>
    </location>
</feature>
<evidence type="ECO:0000256" key="9">
    <source>
        <dbReference type="SAM" id="Coils"/>
    </source>
</evidence>
<keyword evidence="13" id="KW-1185">Reference proteome</keyword>
<dbReference type="Gene3D" id="1.20.58.60">
    <property type="match status" value="6"/>
</dbReference>
<evidence type="ECO:0000313" key="13">
    <source>
        <dbReference type="Proteomes" id="UP001497472"/>
    </source>
</evidence>
<keyword evidence="7" id="KW-0539">Nucleus</keyword>
<feature type="domain" description="KASH" evidence="11">
    <location>
        <begin position="7143"/>
        <end position="7196"/>
    </location>
</feature>
<evidence type="ECO:0000256" key="1">
    <source>
        <dbReference type="ARBA" id="ARBA00004126"/>
    </source>
</evidence>
<feature type="coiled-coil region" evidence="9">
    <location>
        <begin position="6067"/>
        <end position="6094"/>
    </location>
</feature>
<feature type="topological domain" description="Perinuclear space" evidence="8">
    <location>
        <begin position="7173"/>
        <end position="7196"/>
    </location>
</feature>
<dbReference type="GO" id="GO:0051015">
    <property type="term" value="F:actin filament binding"/>
    <property type="evidence" value="ECO:0007669"/>
    <property type="project" value="TreeGrafter"/>
</dbReference>
<dbReference type="InterPro" id="IPR012315">
    <property type="entry name" value="KASH"/>
</dbReference>
<feature type="region of interest" description="Disordered" evidence="10">
    <location>
        <begin position="4170"/>
        <end position="4372"/>
    </location>
</feature>
<feature type="region of interest" description="Disordered" evidence="10">
    <location>
        <begin position="49"/>
        <end position="71"/>
    </location>
</feature>
<feature type="region of interest" description="Disordered" evidence="10">
    <location>
        <begin position="4763"/>
        <end position="4875"/>
    </location>
</feature>
<evidence type="ECO:0000313" key="12">
    <source>
        <dbReference type="EMBL" id="CAK1540773.1"/>
    </source>
</evidence>
<dbReference type="SMART" id="SM00150">
    <property type="entry name" value="SPEC"/>
    <property type="match status" value="4"/>
</dbReference>
<feature type="coiled-coil region" evidence="9">
    <location>
        <begin position="5461"/>
        <end position="5508"/>
    </location>
</feature>
<feature type="compositionally biased region" description="Basic and acidic residues" evidence="10">
    <location>
        <begin position="295"/>
        <end position="330"/>
    </location>
</feature>
<evidence type="ECO:0000256" key="10">
    <source>
        <dbReference type="SAM" id="MobiDB-lite"/>
    </source>
</evidence>
<evidence type="ECO:0000256" key="6">
    <source>
        <dbReference type="ARBA" id="ARBA00023136"/>
    </source>
</evidence>
<feature type="compositionally biased region" description="Basic and acidic residues" evidence="10">
    <location>
        <begin position="2452"/>
        <end position="2463"/>
    </location>
</feature>
<feature type="region of interest" description="Disordered" evidence="10">
    <location>
        <begin position="280"/>
        <end position="333"/>
    </location>
</feature>
<dbReference type="GO" id="GO:0007097">
    <property type="term" value="P:nuclear migration"/>
    <property type="evidence" value="ECO:0007669"/>
    <property type="project" value="TreeGrafter"/>
</dbReference>
<feature type="region of interest" description="Disordered" evidence="10">
    <location>
        <begin position="3173"/>
        <end position="3218"/>
    </location>
</feature>
<dbReference type="GO" id="GO:0005640">
    <property type="term" value="C:nuclear outer membrane"/>
    <property type="evidence" value="ECO:0007669"/>
    <property type="project" value="TreeGrafter"/>
</dbReference>
<feature type="coiled-coil region" evidence="9">
    <location>
        <begin position="6204"/>
        <end position="6264"/>
    </location>
</feature>
<feature type="compositionally biased region" description="Acidic residues" evidence="10">
    <location>
        <begin position="7121"/>
        <end position="7132"/>
    </location>
</feature>
<feature type="region of interest" description="Disordered" evidence="10">
    <location>
        <begin position="3392"/>
        <end position="3415"/>
    </location>
</feature>
<dbReference type="PANTHER" id="PTHR47535:SF10">
    <property type="entry name" value="MUSCLE-SPECIFIC PROTEIN 300 KDA"/>
    <property type="match status" value="1"/>
</dbReference>
<dbReference type="FunFam" id="1.20.58.60:FF:000171">
    <property type="entry name" value="Uncharacterized protein, isoform B"/>
    <property type="match status" value="1"/>
</dbReference>
<evidence type="ECO:0000256" key="2">
    <source>
        <dbReference type="ARBA" id="ARBA00008619"/>
    </source>
</evidence>
<feature type="coiled-coil region" evidence="9">
    <location>
        <begin position="6506"/>
        <end position="6572"/>
    </location>
</feature>
<dbReference type="EMBL" id="CAVLEF010000001">
    <property type="protein sequence ID" value="CAK1540773.1"/>
    <property type="molecule type" value="Genomic_DNA"/>
</dbReference>
<feature type="region of interest" description="Disordered" evidence="10">
    <location>
        <begin position="87"/>
        <end position="106"/>
    </location>
</feature>
<feature type="coiled-coil region" evidence="9">
    <location>
        <begin position="6810"/>
        <end position="6837"/>
    </location>
</feature>